<feature type="compositionally biased region" description="Low complexity" evidence="6">
    <location>
        <begin position="801"/>
        <end position="817"/>
    </location>
</feature>
<proteinExistence type="predicted"/>
<protein>
    <recommendedName>
        <fullName evidence="9">Pre-mRNA 3' end processing protein WDR33</fullName>
    </recommendedName>
</protein>
<dbReference type="FunFam" id="2.130.10.10:FF:000237">
    <property type="entry name" value="Flowering time control protein FY"/>
    <property type="match status" value="1"/>
</dbReference>
<keyword evidence="4" id="KW-0539">Nucleus</keyword>
<dbReference type="InterPro" id="IPR015943">
    <property type="entry name" value="WD40/YVTN_repeat-like_dom_sf"/>
</dbReference>
<evidence type="ECO:0000256" key="6">
    <source>
        <dbReference type="SAM" id="MobiDB-lite"/>
    </source>
</evidence>
<dbReference type="PANTHER" id="PTHR22836:SF0">
    <property type="entry name" value="PRE-MRNA 3' END PROCESSING PROTEIN WDR33"/>
    <property type="match status" value="1"/>
</dbReference>
<dbReference type="InterPro" id="IPR045245">
    <property type="entry name" value="Pfs2-like"/>
</dbReference>
<evidence type="ECO:0000256" key="1">
    <source>
        <dbReference type="ARBA" id="ARBA00004123"/>
    </source>
</evidence>
<evidence type="ECO:0000313" key="8">
    <source>
        <dbReference type="Proteomes" id="UP000594260"/>
    </source>
</evidence>
<dbReference type="CDD" id="cd00200">
    <property type="entry name" value="WD40"/>
    <property type="match status" value="1"/>
</dbReference>
<reference evidence="7" key="1">
    <citation type="submission" date="2021-01" db="UniProtKB">
        <authorList>
            <consortium name="EnsemblMetazoa"/>
        </authorList>
    </citation>
    <scope>IDENTIFICATION</scope>
</reference>
<keyword evidence="3" id="KW-0677">Repeat</keyword>
<dbReference type="AlphaFoldDB" id="A0A7M7J750"/>
<evidence type="ECO:0000256" key="5">
    <source>
        <dbReference type="PROSITE-ProRule" id="PRU00221"/>
    </source>
</evidence>
<dbReference type="FunCoup" id="A0A7M7J750">
    <property type="interactions" value="727"/>
</dbReference>
<accession>A0A7M7J750</accession>
<dbReference type="InParanoid" id="A0A7M7J750"/>
<feature type="region of interest" description="Disordered" evidence="6">
    <location>
        <begin position="17"/>
        <end position="54"/>
    </location>
</feature>
<comment type="subcellular location">
    <subcellularLocation>
        <location evidence="1">Nucleus</location>
    </subcellularLocation>
</comment>
<dbReference type="FunFam" id="2.130.10.10:FF:000963">
    <property type="entry name" value="AGAP001362-PA-like protein"/>
    <property type="match status" value="1"/>
</dbReference>
<feature type="repeat" description="WD" evidence="5">
    <location>
        <begin position="404"/>
        <end position="435"/>
    </location>
</feature>
<feature type="compositionally biased region" description="Low complexity" evidence="6">
    <location>
        <begin position="557"/>
        <end position="601"/>
    </location>
</feature>
<feature type="region of interest" description="Disordered" evidence="6">
    <location>
        <begin position="430"/>
        <end position="484"/>
    </location>
</feature>
<dbReference type="GO" id="GO:0005847">
    <property type="term" value="C:mRNA cleavage and polyadenylation specificity factor complex"/>
    <property type="evidence" value="ECO:0007669"/>
    <property type="project" value="TreeGrafter"/>
</dbReference>
<evidence type="ECO:0000256" key="4">
    <source>
        <dbReference type="ARBA" id="ARBA00023242"/>
    </source>
</evidence>
<organism evidence="7 8">
    <name type="scientific">Varroa destructor</name>
    <name type="common">Honeybee mite</name>
    <dbReference type="NCBI Taxonomy" id="109461"/>
    <lineage>
        <taxon>Eukaryota</taxon>
        <taxon>Metazoa</taxon>
        <taxon>Ecdysozoa</taxon>
        <taxon>Arthropoda</taxon>
        <taxon>Chelicerata</taxon>
        <taxon>Arachnida</taxon>
        <taxon>Acari</taxon>
        <taxon>Parasitiformes</taxon>
        <taxon>Mesostigmata</taxon>
        <taxon>Gamasina</taxon>
        <taxon>Dermanyssoidea</taxon>
        <taxon>Varroidae</taxon>
        <taxon>Varroa</taxon>
    </lineage>
</organism>
<dbReference type="SMART" id="SM00320">
    <property type="entry name" value="WD40"/>
    <property type="match status" value="7"/>
</dbReference>
<dbReference type="PROSITE" id="PS50082">
    <property type="entry name" value="WD_REPEATS_2"/>
    <property type="match status" value="7"/>
</dbReference>
<feature type="compositionally biased region" description="Low complexity" evidence="6">
    <location>
        <begin position="677"/>
        <end position="687"/>
    </location>
</feature>
<dbReference type="GeneID" id="111244703"/>
<feature type="repeat" description="WD" evidence="5">
    <location>
        <begin position="360"/>
        <end position="402"/>
    </location>
</feature>
<dbReference type="SUPFAM" id="SSF50978">
    <property type="entry name" value="WD40 repeat-like"/>
    <property type="match status" value="1"/>
</dbReference>
<keyword evidence="2 5" id="KW-0853">WD repeat</keyword>
<feature type="compositionally biased region" description="Pro residues" evidence="6">
    <location>
        <begin position="620"/>
        <end position="646"/>
    </location>
</feature>
<feature type="compositionally biased region" description="Pro residues" evidence="6">
    <location>
        <begin position="751"/>
        <end position="760"/>
    </location>
</feature>
<feature type="region of interest" description="Disordered" evidence="6">
    <location>
        <begin position="536"/>
        <end position="825"/>
    </location>
</feature>
<dbReference type="PROSITE" id="PS50294">
    <property type="entry name" value="WD_REPEATS_REGION"/>
    <property type="match status" value="4"/>
</dbReference>
<feature type="compositionally biased region" description="Basic residues" evidence="6">
    <location>
        <begin position="509"/>
        <end position="518"/>
    </location>
</feature>
<name>A0A7M7J750_VARDE</name>
<feature type="repeat" description="WD" evidence="5">
    <location>
        <begin position="317"/>
        <end position="351"/>
    </location>
</feature>
<feature type="repeat" description="WD" evidence="5">
    <location>
        <begin position="148"/>
        <end position="180"/>
    </location>
</feature>
<feature type="compositionally biased region" description="Low complexity" evidence="6">
    <location>
        <begin position="695"/>
        <end position="705"/>
    </location>
</feature>
<dbReference type="Gene3D" id="2.130.10.10">
    <property type="entry name" value="YVTN repeat-like/Quinoprotein amine dehydrogenase"/>
    <property type="match status" value="3"/>
</dbReference>
<feature type="compositionally biased region" description="Basic residues" evidence="6">
    <location>
        <begin position="24"/>
        <end position="37"/>
    </location>
</feature>
<dbReference type="RefSeq" id="XP_022647774.1">
    <property type="nucleotide sequence ID" value="XM_022792039.1"/>
</dbReference>
<dbReference type="CTD" id="55339"/>
<feature type="region of interest" description="Disordered" evidence="6">
    <location>
        <begin position="498"/>
        <end position="524"/>
    </location>
</feature>
<evidence type="ECO:0000313" key="7">
    <source>
        <dbReference type="EnsemblMetazoa" id="XP_022647774"/>
    </source>
</evidence>
<dbReference type="GO" id="GO:0031124">
    <property type="term" value="P:mRNA 3'-end processing"/>
    <property type="evidence" value="ECO:0007669"/>
    <property type="project" value="InterPro"/>
</dbReference>
<dbReference type="OrthoDB" id="16717at2759"/>
<dbReference type="OMA" id="MEQAHES"/>
<evidence type="ECO:0008006" key="9">
    <source>
        <dbReference type="Google" id="ProtNLM"/>
    </source>
</evidence>
<feature type="compositionally biased region" description="Basic and acidic residues" evidence="6">
    <location>
        <begin position="439"/>
        <end position="448"/>
    </location>
</feature>
<dbReference type="InterPro" id="IPR001680">
    <property type="entry name" value="WD40_rpt"/>
</dbReference>
<feature type="repeat" description="WD" evidence="5">
    <location>
        <begin position="273"/>
        <end position="299"/>
    </location>
</feature>
<feature type="repeat" description="WD" evidence="5">
    <location>
        <begin position="231"/>
        <end position="265"/>
    </location>
</feature>
<sequence>MSVQTQIYAKPRHQFMPSWVPRNQHGHHGHRGHHHSNSHGGYHGNREHHGGGIGKQLGGPHGANAAIAASALPAEFDGKRLRKAVARKTVDYNASLSDWIMSRVWQRDHRDAPAPQPDPSYQLQLPPPVGLLHSPVNVVTTKFVRAATNKMKCPVFCVTWTPEGRRLITGASSGEFTLWNGLTFNFETILQAHDLPVRCMTWSRGDQWMVTGDHGGYIKYWQSNMNNVRMFQGHKEAVRGISFCPTDAKFSSCSDDGTVRVWDFQRCFEERILRGHGSDVKCVDWHPQKALIVSGSKDSQQPVKLWCPKVGRSVATLHAHKSTVMDARWNRNGHWLLTASRDHLIKLFDVRKLNVELQTFRGHKREACTLAWHPVHEEIFASGGSDGAVMFWAVGSDKELGGMEQAHESCVWSLAWHPVGHILCTGSNDHTSKFWTRNRPGDKMRDRYNLNTLPRGGNAMAGDEDDEDGGGRAQSAPEPNIPGMGIDAEQLQRLKEGSIPGLDDDKPQKKTPHSKPIHKGFQQQWLENRAPVVFQQTGDEQPPTDGQAPPNNISAPSNSHNNTNASSNNSNNNSNNNNNSSNNGHTNSHPMIVPPQQFGHPGMPPHGGPPSHALPGWPEAGPPPGMNMPPGPPGQHHPSYGPPPPGHMHMGMPQGFMGGPQQGQQQFPGGPPHHGGPHPQMNWMGQPQGPPQGHPGPHGAPQAHPDQGSWPHTPGPPGMNDGHWGPMGSTDGNGLMGGGSGGNDWLRGSHGPPPPPPPPGNQWGQPPGAPGPGGPMWPRARGRGAGPMQGGRGPPHNPISGGAPQHGAGGPHHWPGPNAGGGTWR</sequence>
<keyword evidence="8" id="KW-1185">Reference proteome</keyword>
<dbReference type="Pfam" id="PF00400">
    <property type="entry name" value="WD40"/>
    <property type="match status" value="7"/>
</dbReference>
<dbReference type="Proteomes" id="UP000594260">
    <property type="component" value="Unplaced"/>
</dbReference>
<dbReference type="EnsemblMetazoa" id="XM_022792039">
    <property type="protein sequence ID" value="XP_022647774"/>
    <property type="gene ID" value="LOC111244703"/>
</dbReference>
<feature type="repeat" description="WD" evidence="5">
    <location>
        <begin position="190"/>
        <end position="222"/>
    </location>
</feature>
<feature type="compositionally biased region" description="Gly residues" evidence="6">
    <location>
        <begin position="783"/>
        <end position="793"/>
    </location>
</feature>
<evidence type="ECO:0000256" key="3">
    <source>
        <dbReference type="ARBA" id="ARBA00022737"/>
    </source>
</evidence>
<evidence type="ECO:0000256" key="2">
    <source>
        <dbReference type="ARBA" id="ARBA00022574"/>
    </source>
</evidence>
<dbReference type="KEGG" id="vde:111244703"/>
<dbReference type="InterPro" id="IPR036322">
    <property type="entry name" value="WD40_repeat_dom_sf"/>
</dbReference>
<dbReference type="PANTHER" id="PTHR22836">
    <property type="entry name" value="WD40 REPEAT PROTEIN"/>
    <property type="match status" value="1"/>
</dbReference>